<dbReference type="Gene3D" id="3.40.830.10">
    <property type="entry name" value="LigB-like"/>
    <property type="match status" value="1"/>
</dbReference>
<dbReference type="PANTHER" id="PTHR13016:SF0">
    <property type="entry name" value="AMME SYNDROME CANDIDATE GENE 1 PROTEIN"/>
    <property type="match status" value="1"/>
</dbReference>
<dbReference type="SUPFAM" id="SSF53213">
    <property type="entry name" value="LigB-like"/>
    <property type="match status" value="1"/>
</dbReference>
<dbReference type="NCBIfam" id="TIGR00296">
    <property type="entry name" value="TIGR00296 family protein"/>
    <property type="match status" value="1"/>
</dbReference>
<evidence type="ECO:0000313" key="3">
    <source>
        <dbReference type="Proteomes" id="UP001198163"/>
    </source>
</evidence>
<dbReference type="Gene3D" id="3.30.1490.150">
    <property type="entry name" value="Hypothetical protein ph0010, domain 2"/>
    <property type="match status" value="1"/>
</dbReference>
<protein>
    <submittedName>
        <fullName evidence="2">AmmeMemoRadiSam system protein A</fullName>
    </submittedName>
</protein>
<dbReference type="CDD" id="cd07951">
    <property type="entry name" value="ED_3B_N_AMMECR1"/>
    <property type="match status" value="1"/>
</dbReference>
<feature type="domain" description="AMMECR1" evidence="1">
    <location>
        <begin position="295"/>
        <end position="467"/>
    </location>
</feature>
<dbReference type="RefSeq" id="WP_230755689.1">
    <property type="nucleotide sequence ID" value="NZ_JAINWA010000003.1"/>
</dbReference>
<dbReference type="InterPro" id="IPR036071">
    <property type="entry name" value="AMMECR1_dom_sf"/>
</dbReference>
<dbReference type="InterPro" id="IPR027485">
    <property type="entry name" value="AMMECR1_N"/>
</dbReference>
<comment type="caution">
    <text evidence="2">The sequence shown here is derived from an EMBL/GenBank/DDBJ whole genome shotgun (WGS) entry which is preliminary data.</text>
</comment>
<dbReference type="EMBL" id="JAINWA010000003">
    <property type="protein sequence ID" value="MCD1654980.1"/>
    <property type="molecule type" value="Genomic_DNA"/>
</dbReference>
<dbReference type="PROSITE" id="PS51112">
    <property type="entry name" value="AMMECR1"/>
    <property type="match status" value="1"/>
</dbReference>
<dbReference type="InterPro" id="IPR002733">
    <property type="entry name" value="AMMECR1_domain"/>
</dbReference>
<dbReference type="PANTHER" id="PTHR13016">
    <property type="entry name" value="AMMECR1 HOMOLOG"/>
    <property type="match status" value="1"/>
</dbReference>
<dbReference type="Pfam" id="PF01871">
    <property type="entry name" value="AMMECR1"/>
    <property type="match status" value="1"/>
</dbReference>
<proteinExistence type="predicted"/>
<dbReference type="AlphaFoldDB" id="A0AAE3EHA2"/>
<keyword evidence="3" id="KW-1185">Reference proteome</keyword>
<dbReference type="Gene3D" id="3.30.700.20">
    <property type="entry name" value="Hypothetical protein ph0010, domain 1"/>
    <property type="match status" value="1"/>
</dbReference>
<sequence>MKDRVDDRNGRISAVFLFPHPPVILREIGNGREEAARATIDACRKAAGIAASLDTETIVIISPHAPRFSDWIFAYDNRILSGTFERFGAPALALSAFQDTEYLRECVGEFRSLGIASGWPGQELMDRIDGGASLDHGVLVPLYWLRKACPSAALVAIAPAFGTPRQVWKAGSALAAAARSAGRRVCVIASGDLSHKVSAESPYGMAAEGEQFDRLVTGAFESGDFSRLLDLPSSFREAAAECGLDSLLTALGALYADNGLSPSDSLPQGLRSTLSSYEAPFGIGYAVAGICLSSASCSDPVRIARTTIESFVRTGNCPDPSAFLKLEKREFPARAGCFVSLKKDGALRGCIGTISPVRETLQSEIMRNAVSACSEDPRFDPVRPEELAELEISVDILSEPEKIASRSQLDPSRYGVIVSSGYKRGLLLPDLEGVDTVEEQLAIACRKAGIGPDEHFDMERFTVERHR</sequence>
<evidence type="ECO:0000259" key="1">
    <source>
        <dbReference type="PROSITE" id="PS51112"/>
    </source>
</evidence>
<dbReference type="InterPro" id="IPR004183">
    <property type="entry name" value="Xdiol_dOase_suB"/>
</dbReference>
<dbReference type="NCBIfam" id="TIGR04335">
    <property type="entry name" value="AmmeMemoSam_A"/>
    <property type="match status" value="1"/>
</dbReference>
<dbReference type="InterPro" id="IPR023473">
    <property type="entry name" value="AMMECR1"/>
</dbReference>
<gene>
    <name evidence="2" type="primary">amrA</name>
    <name evidence="2" type="ORF">K7J14_09740</name>
</gene>
<organism evidence="2 3">
    <name type="scientific">Teretinema zuelzerae</name>
    <dbReference type="NCBI Taxonomy" id="156"/>
    <lineage>
        <taxon>Bacteria</taxon>
        <taxon>Pseudomonadati</taxon>
        <taxon>Spirochaetota</taxon>
        <taxon>Spirochaetia</taxon>
        <taxon>Spirochaetales</taxon>
        <taxon>Treponemataceae</taxon>
        <taxon>Teretinema</taxon>
    </lineage>
</organism>
<name>A0AAE3EHA2_9SPIR</name>
<dbReference type="GO" id="GO:0016702">
    <property type="term" value="F:oxidoreductase activity, acting on single donors with incorporation of molecular oxygen, incorporation of two atoms of oxygen"/>
    <property type="evidence" value="ECO:0007669"/>
    <property type="project" value="UniProtKB-ARBA"/>
</dbReference>
<dbReference type="InterPro" id="IPR027623">
    <property type="entry name" value="AmmeMemoSam_A"/>
</dbReference>
<dbReference type="Pfam" id="PF02900">
    <property type="entry name" value="LigB"/>
    <property type="match status" value="1"/>
</dbReference>
<evidence type="ECO:0000313" key="2">
    <source>
        <dbReference type="EMBL" id="MCD1654980.1"/>
    </source>
</evidence>
<accession>A0AAE3EHA2</accession>
<reference evidence="2" key="1">
    <citation type="submission" date="2021-08" db="EMBL/GenBank/DDBJ databases">
        <title>Comparative analyses of Brucepasteria parasyntrophica and Teretinema zuelzerae.</title>
        <authorList>
            <person name="Song Y."/>
            <person name="Brune A."/>
        </authorList>
    </citation>
    <scope>NUCLEOTIDE SEQUENCE</scope>
    <source>
        <strain evidence="2">DSM 1903</strain>
    </source>
</reference>
<dbReference type="Proteomes" id="UP001198163">
    <property type="component" value="Unassembled WGS sequence"/>
</dbReference>
<dbReference type="SUPFAM" id="SSF143447">
    <property type="entry name" value="AMMECR1-like"/>
    <property type="match status" value="1"/>
</dbReference>
<dbReference type="GO" id="GO:0008198">
    <property type="term" value="F:ferrous iron binding"/>
    <property type="evidence" value="ECO:0007669"/>
    <property type="project" value="InterPro"/>
</dbReference>